<name>A0A1C3TYR8_9BRAD</name>
<dbReference type="EMBL" id="FMAE01000001">
    <property type="protein sequence ID" value="SCB08292.1"/>
    <property type="molecule type" value="Genomic_DNA"/>
</dbReference>
<gene>
    <name evidence="1" type="ORF">GA0061099_1001228</name>
</gene>
<sequence>MKEHRSLLREKTSDAEGERARLDSIIDFERRHLLADLRAGRPDVILVDTRLLSAVPFDWLAWARSDPELQAELSRYRELEDAGGRVRILVARSGSER</sequence>
<evidence type="ECO:0000313" key="1">
    <source>
        <dbReference type="EMBL" id="SCB08292.1"/>
    </source>
</evidence>
<organism evidence="1 2">
    <name type="scientific">Bradyrhizobium yuanmingense</name>
    <dbReference type="NCBI Taxonomy" id="108015"/>
    <lineage>
        <taxon>Bacteria</taxon>
        <taxon>Pseudomonadati</taxon>
        <taxon>Pseudomonadota</taxon>
        <taxon>Alphaproteobacteria</taxon>
        <taxon>Hyphomicrobiales</taxon>
        <taxon>Nitrobacteraceae</taxon>
        <taxon>Bradyrhizobium</taxon>
    </lineage>
</organism>
<dbReference type="Proteomes" id="UP000183174">
    <property type="component" value="Unassembled WGS sequence"/>
</dbReference>
<dbReference type="AlphaFoldDB" id="A0A1C3TYR8"/>
<dbReference type="RefSeq" id="WP_225127281.1">
    <property type="nucleotide sequence ID" value="NZ_CP104173.1"/>
</dbReference>
<reference evidence="1 2" key="1">
    <citation type="submission" date="2016-08" db="EMBL/GenBank/DDBJ databases">
        <authorList>
            <person name="Seilhamer J.J."/>
        </authorList>
    </citation>
    <scope>NUCLEOTIDE SEQUENCE [LARGE SCALE GENOMIC DNA]</scope>
    <source>
        <strain evidence="1 2">CCBAU 10071</strain>
    </source>
</reference>
<evidence type="ECO:0000313" key="2">
    <source>
        <dbReference type="Proteomes" id="UP000183174"/>
    </source>
</evidence>
<dbReference type="GeneID" id="93176086"/>
<accession>A0A1C3TYR8</accession>
<proteinExistence type="predicted"/>
<protein>
    <submittedName>
        <fullName evidence="1">Uncharacterized protein</fullName>
    </submittedName>
</protein>